<dbReference type="Proteomes" id="UP000751190">
    <property type="component" value="Unassembled WGS sequence"/>
</dbReference>
<dbReference type="PANTHER" id="PTHR11802:SF113">
    <property type="entry name" value="SERINE CARBOXYPEPTIDASE CTSA-4.1"/>
    <property type="match status" value="1"/>
</dbReference>
<dbReference type="GO" id="GO:0004185">
    <property type="term" value="F:serine-type carboxypeptidase activity"/>
    <property type="evidence" value="ECO:0007669"/>
    <property type="project" value="UniProtKB-UniRule"/>
</dbReference>
<evidence type="ECO:0000256" key="6">
    <source>
        <dbReference type="ARBA" id="ARBA00023180"/>
    </source>
</evidence>
<protein>
    <recommendedName>
        <fullName evidence="7">Carboxypeptidase</fullName>
        <ecNumber evidence="7">3.4.16.-</ecNumber>
    </recommendedName>
</protein>
<organism evidence="8 9">
    <name type="scientific">Diacronema lutheri</name>
    <name type="common">Unicellular marine alga</name>
    <name type="synonym">Monochrysis lutheri</name>
    <dbReference type="NCBI Taxonomy" id="2081491"/>
    <lineage>
        <taxon>Eukaryota</taxon>
        <taxon>Haptista</taxon>
        <taxon>Haptophyta</taxon>
        <taxon>Pavlovophyceae</taxon>
        <taxon>Pavlovales</taxon>
        <taxon>Pavlovaceae</taxon>
        <taxon>Diacronema</taxon>
    </lineage>
</organism>
<dbReference type="AlphaFoldDB" id="A0A8J5XT15"/>
<feature type="chain" id="PRO_5035337326" description="Carboxypeptidase" evidence="7">
    <location>
        <begin position="20"/>
        <end position="447"/>
    </location>
</feature>
<comment type="similarity">
    <text evidence="1 7">Belongs to the peptidase S10 family.</text>
</comment>
<dbReference type="SUPFAM" id="SSF53474">
    <property type="entry name" value="alpha/beta-Hydrolases"/>
    <property type="match status" value="1"/>
</dbReference>
<dbReference type="InterPro" id="IPR001563">
    <property type="entry name" value="Peptidase_S10"/>
</dbReference>
<reference evidence="8" key="1">
    <citation type="submission" date="2021-05" db="EMBL/GenBank/DDBJ databases">
        <title>The genome of the haptophyte Pavlova lutheri (Diacronema luteri, Pavlovales) - a model for lipid biosynthesis in eukaryotic algae.</title>
        <authorList>
            <person name="Hulatt C.J."/>
            <person name="Posewitz M.C."/>
        </authorList>
    </citation>
    <scope>NUCLEOTIDE SEQUENCE</scope>
    <source>
        <strain evidence="8">NIVA-4/92</strain>
    </source>
</reference>
<accession>A0A8J5XT15</accession>
<keyword evidence="6" id="KW-0325">Glycoprotein</keyword>
<dbReference type="GO" id="GO:0006508">
    <property type="term" value="P:proteolysis"/>
    <property type="evidence" value="ECO:0007669"/>
    <property type="project" value="UniProtKB-KW"/>
</dbReference>
<dbReference type="OrthoDB" id="443318at2759"/>
<dbReference type="PRINTS" id="PR00724">
    <property type="entry name" value="CRBOXYPTASEC"/>
</dbReference>
<keyword evidence="9" id="KW-1185">Reference proteome</keyword>
<keyword evidence="2 7" id="KW-0121">Carboxypeptidase</keyword>
<evidence type="ECO:0000256" key="2">
    <source>
        <dbReference type="ARBA" id="ARBA00022645"/>
    </source>
</evidence>
<dbReference type="EMBL" id="JAGTXO010000005">
    <property type="protein sequence ID" value="KAG8467967.1"/>
    <property type="molecule type" value="Genomic_DNA"/>
</dbReference>
<evidence type="ECO:0000313" key="9">
    <source>
        <dbReference type="Proteomes" id="UP000751190"/>
    </source>
</evidence>
<evidence type="ECO:0000256" key="5">
    <source>
        <dbReference type="ARBA" id="ARBA00022801"/>
    </source>
</evidence>
<dbReference type="InterPro" id="IPR018202">
    <property type="entry name" value="Ser_caboxypep_ser_AS"/>
</dbReference>
<dbReference type="InterPro" id="IPR029058">
    <property type="entry name" value="AB_hydrolase_fold"/>
</dbReference>
<evidence type="ECO:0000256" key="3">
    <source>
        <dbReference type="ARBA" id="ARBA00022670"/>
    </source>
</evidence>
<name>A0A8J5XT15_DIALT</name>
<dbReference type="OMA" id="GDWMKPF"/>
<gene>
    <name evidence="8" type="ORF">KFE25_007019</name>
</gene>
<comment type="caution">
    <text evidence="8">The sequence shown here is derived from an EMBL/GenBank/DDBJ whole genome shotgun (WGS) entry which is preliminary data.</text>
</comment>
<dbReference type="PROSITE" id="PS00131">
    <property type="entry name" value="CARBOXYPEPT_SER_SER"/>
    <property type="match status" value="1"/>
</dbReference>
<evidence type="ECO:0000313" key="8">
    <source>
        <dbReference type="EMBL" id="KAG8467967.1"/>
    </source>
</evidence>
<keyword evidence="3 7" id="KW-0645">Protease</keyword>
<sequence length="447" mass="48847">MLLWLLLALPIHDLAPVPGAPRVEARLCDDVEQYRGFFTLRTGPSKHYFYWHFAARVAPESAPTVLWLTGGPGCSSEVALFGENGPCKVNADGASTTRNPFSWNERANLLYVDQPTGTGFSYGTGYDHDETGVANDMFDFLQQFFEAHPELSSNPFFIFGESYAGHYVPSIAHRVWRGNKMGEGIPLPLAGVGVGNGLTDPEVQYGFYPQMAISTNGHEPAVGTLTYSAMKLALPACLAAIRACNRANVTLSDAICAAAQAGCNMAEIAPYQLSGMNVYDMRIPCDQSAGGLCYDFSNIKAFLSRPEVLEYLGVGEDRAAWTDCNMEVNARFQGDWMKDYQQQLPDLLAAGIRVLIYAGDQDFICNWLGNKAWTLELPWAGKAAFNGASDQPWYARDDTGRLQHAGDVRTAKGLTFLRVYAAGHMVPMDQPAASLDMLDQFLAAKLG</sequence>
<proteinExistence type="inferred from homology"/>
<evidence type="ECO:0000256" key="4">
    <source>
        <dbReference type="ARBA" id="ARBA00022729"/>
    </source>
</evidence>
<dbReference type="Pfam" id="PF00450">
    <property type="entry name" value="Peptidase_S10"/>
    <property type="match status" value="1"/>
</dbReference>
<feature type="signal peptide" evidence="7">
    <location>
        <begin position="1"/>
        <end position="19"/>
    </location>
</feature>
<evidence type="ECO:0000256" key="1">
    <source>
        <dbReference type="ARBA" id="ARBA00009431"/>
    </source>
</evidence>
<dbReference type="Gene3D" id="3.40.50.1820">
    <property type="entry name" value="alpha/beta hydrolase"/>
    <property type="match status" value="1"/>
</dbReference>
<dbReference type="EC" id="3.4.16.-" evidence="7"/>
<keyword evidence="5 7" id="KW-0378">Hydrolase</keyword>
<evidence type="ECO:0000256" key="7">
    <source>
        <dbReference type="RuleBase" id="RU361156"/>
    </source>
</evidence>
<dbReference type="Gene3D" id="1.10.287.410">
    <property type="match status" value="1"/>
</dbReference>
<keyword evidence="4 7" id="KW-0732">Signal</keyword>
<dbReference type="PANTHER" id="PTHR11802">
    <property type="entry name" value="SERINE PROTEASE FAMILY S10 SERINE CARBOXYPEPTIDASE"/>
    <property type="match status" value="1"/>
</dbReference>